<feature type="compositionally biased region" description="Low complexity" evidence="5">
    <location>
        <begin position="151"/>
        <end position="205"/>
    </location>
</feature>
<gene>
    <name evidence="7" type="ORF">GWI71_18305</name>
</gene>
<name>A0ABW9ZL48_9HYPH</name>
<dbReference type="InterPro" id="IPR036208">
    <property type="entry name" value="VHL_sf"/>
</dbReference>
<evidence type="ECO:0000313" key="8">
    <source>
        <dbReference type="Proteomes" id="UP000541347"/>
    </source>
</evidence>
<keyword evidence="8" id="KW-1185">Reference proteome</keyword>
<dbReference type="RefSeq" id="WP_161677643.1">
    <property type="nucleotide sequence ID" value="NZ_JAABLP010000005.1"/>
</dbReference>
<dbReference type="SUPFAM" id="SSF141488">
    <property type="entry name" value="YdhA-like"/>
    <property type="match status" value="1"/>
</dbReference>
<feature type="domain" description="C-type lysozyme inhibitor" evidence="6">
    <location>
        <begin position="525"/>
        <end position="587"/>
    </location>
</feature>
<dbReference type="InterPro" id="IPR018660">
    <property type="entry name" value="MliC"/>
</dbReference>
<dbReference type="Gene3D" id="2.60.40.780">
    <property type="entry name" value="von Hippel-Lindau disease tumour suppressor, beta domain"/>
    <property type="match status" value="1"/>
</dbReference>
<dbReference type="EMBL" id="JAABLP010000005">
    <property type="protein sequence ID" value="NBN65652.1"/>
    <property type="molecule type" value="Genomic_DNA"/>
</dbReference>
<reference evidence="7 8" key="1">
    <citation type="submission" date="2020-01" db="EMBL/GenBank/DDBJ databases">
        <authorList>
            <person name="Peng S.Y."/>
            <person name="Li J."/>
            <person name="Wang M."/>
            <person name="Wang L."/>
            <person name="Wang C.Q."/>
            <person name="Wang J.R."/>
        </authorList>
    </citation>
    <scope>NUCLEOTIDE SEQUENCE [LARGE SCALE GENOMIC DNA]</scope>
    <source>
        <strain evidence="7 8">XCT-34</strain>
    </source>
</reference>
<protein>
    <recommendedName>
        <fullName evidence="6">C-type lysozyme inhibitor domain-containing protein</fullName>
    </recommendedName>
</protein>
<proteinExistence type="predicted"/>
<sequence length="596" mass="60810">MRSTKCGIGPGLGAIALAGLAGAVLPVTAGAQSLPQQIQVQVVPAEPGIRSILVNKRYRPIISRGIEGAVVETVTGNVDAGSVGCDVELEVTLENSRVLRRNADICGSGGKVVVDVNRDPGPARPRVVGTEAATPARPAGSAPAQGGGASGTQTTGQASGQTSGQTGGQTTPQTLPQPTGQAAPAAPAAPLSGTQTGTAATAPAGSQPPTPLPGAAPVATPQTPAGAPGTLPATITDALAGQPPLAPAPVERDWSVSGVQYGSQSATLLHAGPQGVDPDFQATCTLQSGVATVRLMRPSPSVTPGARVPVIVKADEFYATYDAVGSQGSPSLPEFTVSMTDPLWDTMARKSQLEVILDNLPQAVSLRGSAQPVRQFAAGCAEAQQIVEESRDPALANAGELSCSEFGAVRSLDGGFRGRMVFRNARNEPVDVFWIDYSGSQRFYARLMPGQVLDQESILSNAWLVTNPSGQCLGLHVSRAPRQDVVIGNRAAGTPGSPAAAPAQLPMPAGPLPPAPVGGLDTVNYLCTAGIDLQVVFDAARDVAVVTEFGQISVTLPRVASGSGFRYASGGYTFAGQRDNATWSRPGLYDAFCGRN</sequence>
<feature type="region of interest" description="Disordered" evidence="5">
    <location>
        <begin position="111"/>
        <end position="250"/>
    </location>
</feature>
<evidence type="ECO:0000256" key="1">
    <source>
        <dbReference type="ARBA" id="ARBA00022729"/>
    </source>
</evidence>
<organism evidence="7 8">
    <name type="scientific">Pannonibacter tanglangensis</name>
    <dbReference type="NCBI Taxonomy" id="2750084"/>
    <lineage>
        <taxon>Bacteria</taxon>
        <taxon>Pseudomonadati</taxon>
        <taxon>Pseudomonadota</taxon>
        <taxon>Alphaproteobacteria</taxon>
        <taxon>Hyphomicrobiales</taxon>
        <taxon>Stappiaceae</taxon>
        <taxon>Pannonibacter</taxon>
    </lineage>
</organism>
<keyword evidence="3" id="KW-0564">Palmitate</keyword>
<evidence type="ECO:0000256" key="5">
    <source>
        <dbReference type="SAM" id="MobiDB-lite"/>
    </source>
</evidence>
<keyword evidence="1" id="KW-0732">Signal</keyword>
<evidence type="ECO:0000259" key="6">
    <source>
        <dbReference type="Pfam" id="PF09864"/>
    </source>
</evidence>
<evidence type="ECO:0000256" key="2">
    <source>
        <dbReference type="ARBA" id="ARBA00023136"/>
    </source>
</evidence>
<feature type="compositionally biased region" description="Low complexity" evidence="5">
    <location>
        <begin position="135"/>
        <end position="144"/>
    </location>
</feature>
<evidence type="ECO:0000256" key="4">
    <source>
        <dbReference type="ARBA" id="ARBA00023288"/>
    </source>
</evidence>
<dbReference type="InterPro" id="IPR036328">
    <property type="entry name" value="MliC_sf"/>
</dbReference>
<comment type="caution">
    <text evidence="7">The sequence shown here is derived from an EMBL/GenBank/DDBJ whole genome shotgun (WGS) entry which is preliminary data.</text>
</comment>
<dbReference type="Pfam" id="PF09864">
    <property type="entry name" value="MliC"/>
    <property type="match status" value="1"/>
</dbReference>
<keyword evidence="4" id="KW-0449">Lipoprotein</keyword>
<dbReference type="InterPro" id="IPR037140">
    <property type="entry name" value="VHL_beta_dom_sf"/>
</dbReference>
<accession>A0ABW9ZL48</accession>
<evidence type="ECO:0000256" key="3">
    <source>
        <dbReference type="ARBA" id="ARBA00023139"/>
    </source>
</evidence>
<evidence type="ECO:0000313" key="7">
    <source>
        <dbReference type="EMBL" id="NBN65652.1"/>
    </source>
</evidence>
<dbReference type="Proteomes" id="UP000541347">
    <property type="component" value="Unassembled WGS sequence"/>
</dbReference>
<keyword evidence="2" id="KW-0472">Membrane</keyword>
<dbReference type="SUPFAM" id="SSF49468">
    <property type="entry name" value="VHL"/>
    <property type="match status" value="1"/>
</dbReference>
<dbReference type="Gene3D" id="2.40.128.200">
    <property type="match status" value="1"/>
</dbReference>